<reference evidence="5" key="3">
    <citation type="submission" date="2015-06" db="UniProtKB">
        <authorList>
            <consortium name="EnsemblMetazoa"/>
        </authorList>
    </citation>
    <scope>IDENTIFICATION</scope>
</reference>
<keyword evidence="3" id="KW-0732">Signal</keyword>
<organism evidence="4">
    <name type="scientific">Capitella teleta</name>
    <name type="common">Polychaete worm</name>
    <dbReference type="NCBI Taxonomy" id="283909"/>
    <lineage>
        <taxon>Eukaryota</taxon>
        <taxon>Metazoa</taxon>
        <taxon>Spiralia</taxon>
        <taxon>Lophotrochozoa</taxon>
        <taxon>Annelida</taxon>
        <taxon>Polychaeta</taxon>
        <taxon>Sedentaria</taxon>
        <taxon>Scolecida</taxon>
        <taxon>Capitellidae</taxon>
        <taxon>Capitella</taxon>
    </lineage>
</organism>
<dbReference type="STRING" id="283909.R7U2W4"/>
<dbReference type="InterPro" id="IPR050333">
    <property type="entry name" value="SLRP"/>
</dbReference>
<dbReference type="PANTHER" id="PTHR45712">
    <property type="entry name" value="AGAP008170-PA"/>
    <property type="match status" value="1"/>
</dbReference>
<reference evidence="6" key="1">
    <citation type="submission" date="2012-12" db="EMBL/GenBank/DDBJ databases">
        <authorList>
            <person name="Hellsten U."/>
            <person name="Grimwood J."/>
            <person name="Chapman J.A."/>
            <person name="Shapiro H."/>
            <person name="Aerts A."/>
            <person name="Otillar R.P."/>
            <person name="Terry A.Y."/>
            <person name="Boore J.L."/>
            <person name="Simakov O."/>
            <person name="Marletaz F."/>
            <person name="Cho S.-J."/>
            <person name="Edsinger-Gonzales E."/>
            <person name="Havlak P."/>
            <person name="Kuo D.-H."/>
            <person name="Larsson T."/>
            <person name="Lv J."/>
            <person name="Arendt D."/>
            <person name="Savage R."/>
            <person name="Osoegawa K."/>
            <person name="de Jong P."/>
            <person name="Lindberg D.R."/>
            <person name="Seaver E.C."/>
            <person name="Weisblat D.A."/>
            <person name="Putnam N.H."/>
            <person name="Grigoriev I.V."/>
            <person name="Rokhsar D.S."/>
        </authorList>
    </citation>
    <scope>NUCLEOTIDE SEQUENCE</scope>
    <source>
        <strain evidence="6">I ESC-2004</strain>
    </source>
</reference>
<evidence type="ECO:0008006" key="7">
    <source>
        <dbReference type="Google" id="ProtNLM"/>
    </source>
</evidence>
<dbReference type="Proteomes" id="UP000014760">
    <property type="component" value="Unassembled WGS sequence"/>
</dbReference>
<dbReference type="EnsemblMetazoa" id="CapteT204551">
    <property type="protein sequence ID" value="CapteP204551"/>
    <property type="gene ID" value="CapteG204551"/>
</dbReference>
<dbReference type="AlphaFoldDB" id="R7U2W4"/>
<proteinExistence type="predicted"/>
<evidence type="ECO:0000313" key="6">
    <source>
        <dbReference type="Proteomes" id="UP000014760"/>
    </source>
</evidence>
<evidence type="ECO:0000256" key="2">
    <source>
        <dbReference type="ARBA" id="ARBA00022737"/>
    </source>
</evidence>
<evidence type="ECO:0000313" key="4">
    <source>
        <dbReference type="EMBL" id="ELT98006.1"/>
    </source>
</evidence>
<feature type="chain" id="PRO_5008787610" description="Reverse transcriptase domain-containing protein" evidence="3">
    <location>
        <begin position="18"/>
        <end position="507"/>
    </location>
</feature>
<reference evidence="4 6" key="2">
    <citation type="journal article" date="2013" name="Nature">
        <title>Insights into bilaterian evolution from three spiralian genomes.</title>
        <authorList>
            <person name="Simakov O."/>
            <person name="Marletaz F."/>
            <person name="Cho S.J."/>
            <person name="Edsinger-Gonzales E."/>
            <person name="Havlak P."/>
            <person name="Hellsten U."/>
            <person name="Kuo D.H."/>
            <person name="Larsson T."/>
            <person name="Lv J."/>
            <person name="Arendt D."/>
            <person name="Savage R."/>
            <person name="Osoegawa K."/>
            <person name="de Jong P."/>
            <person name="Grimwood J."/>
            <person name="Chapman J.A."/>
            <person name="Shapiro H."/>
            <person name="Aerts A."/>
            <person name="Otillar R.P."/>
            <person name="Terry A.Y."/>
            <person name="Boore J.L."/>
            <person name="Grigoriev I.V."/>
            <person name="Lindberg D.R."/>
            <person name="Seaver E.C."/>
            <person name="Weisblat D.A."/>
            <person name="Putnam N.H."/>
            <person name="Rokhsar D.S."/>
        </authorList>
    </citation>
    <scope>NUCLEOTIDE SEQUENCE</scope>
    <source>
        <strain evidence="4 6">I ESC-2004</strain>
    </source>
</reference>
<dbReference type="OrthoDB" id="6243574at2759"/>
<evidence type="ECO:0000256" key="3">
    <source>
        <dbReference type="SAM" id="SignalP"/>
    </source>
</evidence>
<dbReference type="InterPro" id="IPR032675">
    <property type="entry name" value="LRR_dom_sf"/>
</dbReference>
<gene>
    <name evidence="4" type="ORF">CAPTEDRAFT_204551</name>
</gene>
<feature type="signal peptide" evidence="3">
    <location>
        <begin position="1"/>
        <end position="17"/>
    </location>
</feature>
<dbReference type="HOGENOM" id="CLU_538165_0_0_1"/>
<dbReference type="Gene3D" id="3.80.10.10">
    <property type="entry name" value="Ribonuclease Inhibitor"/>
    <property type="match status" value="2"/>
</dbReference>
<dbReference type="SUPFAM" id="SSF52058">
    <property type="entry name" value="L domain-like"/>
    <property type="match status" value="1"/>
</dbReference>
<feature type="non-terminal residue" evidence="4">
    <location>
        <position position="507"/>
    </location>
</feature>
<name>R7U2W4_CAPTE</name>
<sequence>MTRLALLFLWLTSSCNGQVFYTNISRSLLEVPSDIPSNVTNIDLCYNQFTFFGPREFSNFTSLTTFNASYNPLEFIDYSAFEDTMIDQLLIMNTKLTTIPDLNLPTLAILKLQNNPGVTEVDFVHLTSQYSVLRSIRLDHCSINHTTWPQNATDIKISSVFMTKNDLDMLDSGAMSSWHKLQWLVLNENALSTFGCEFINDTLLDVLMLSYNHLNTMPDLQCVGQTLIRLDLRRNMISAVAIEDFQYFKALVTLDLRDNLISSLGEWTEVKTQLMSSEETVCHKAPFPINTTTWISIQLRDFCAEVSESFHEGAYWLSKLVHKRLYDYLLVKKFLYPISLASNQTETQPKHMVSVVDRISRAFKQGKVTISVLLDFQKTFDTVQHKILLSKLLRYRIRGTPHNDTTLYCSGPNIEHSMANMNSDLQNAFNYFAANSLQANASKTNYMIIHPNRNTAGHTPLHINNTNISQVKESTFLGITIDHKLTFQPHIKRITNRISSGLFALRQ</sequence>
<protein>
    <recommendedName>
        <fullName evidence="7">Reverse transcriptase domain-containing protein</fullName>
    </recommendedName>
</protein>
<keyword evidence="6" id="KW-1185">Reference proteome</keyword>
<evidence type="ECO:0000313" key="5">
    <source>
        <dbReference type="EnsemblMetazoa" id="CapteP204551"/>
    </source>
</evidence>
<keyword evidence="2" id="KW-0677">Repeat</keyword>
<keyword evidence="1" id="KW-0433">Leucine-rich repeat</keyword>
<dbReference type="PROSITE" id="PS51257">
    <property type="entry name" value="PROKAR_LIPOPROTEIN"/>
    <property type="match status" value="1"/>
</dbReference>
<dbReference type="EMBL" id="KB308311">
    <property type="protein sequence ID" value="ELT98006.1"/>
    <property type="molecule type" value="Genomic_DNA"/>
</dbReference>
<accession>R7U2W4</accession>
<dbReference type="PANTHER" id="PTHR45712:SF22">
    <property type="entry name" value="INSULIN-LIKE GROWTH FACTOR-BINDING PROTEIN COMPLEX ACID LABILE SUBUNIT"/>
    <property type="match status" value="1"/>
</dbReference>
<evidence type="ECO:0000256" key="1">
    <source>
        <dbReference type="ARBA" id="ARBA00022614"/>
    </source>
</evidence>
<dbReference type="EMBL" id="AMQN01010640">
    <property type="status" value="NOT_ANNOTATED_CDS"/>
    <property type="molecule type" value="Genomic_DNA"/>
</dbReference>